<dbReference type="RefSeq" id="WP_174137292.1">
    <property type="nucleotide sequence ID" value="NZ_JABUFE010000004.1"/>
</dbReference>
<feature type="domain" description="DUF4166" evidence="1">
    <location>
        <begin position="30"/>
        <end position="210"/>
    </location>
</feature>
<proteinExistence type="predicted"/>
<organism evidence="2 3">
    <name type="scientific">Parasulfitobacter algicola</name>
    <dbReference type="NCBI Taxonomy" id="2614809"/>
    <lineage>
        <taxon>Bacteria</taxon>
        <taxon>Pseudomonadati</taxon>
        <taxon>Pseudomonadota</taxon>
        <taxon>Alphaproteobacteria</taxon>
        <taxon>Rhodobacterales</taxon>
        <taxon>Roseobacteraceae</taxon>
        <taxon>Parasulfitobacter</taxon>
    </lineage>
</organism>
<evidence type="ECO:0000259" key="1">
    <source>
        <dbReference type="Pfam" id="PF13761"/>
    </source>
</evidence>
<dbReference type="Proteomes" id="UP000777935">
    <property type="component" value="Unassembled WGS sequence"/>
</dbReference>
<sequence>MHIRHIISPEARDPDTRFYDLLGQENWFRLPPAVRRRFGKKLKAGASVVYQGEVTAMKISRLGKILAQVTRLIGAPLPYDLSSIGKPAVVTVTEDCASSGQFWIRQYGRQSGFPQLVHSSKRFAGSTGLEEYIGFGIGIALRVEATNDALLFKSDHYFLKVFGRRWRLPRVLSPGALTIGHHDLGDSKFLFSLNLHNRLFGLLVQQDAVFQDAKE</sequence>
<evidence type="ECO:0000313" key="3">
    <source>
        <dbReference type="Proteomes" id="UP000777935"/>
    </source>
</evidence>
<dbReference type="Pfam" id="PF13761">
    <property type="entry name" value="DUF4166"/>
    <property type="match status" value="1"/>
</dbReference>
<reference evidence="2 3" key="1">
    <citation type="submission" date="2020-06" db="EMBL/GenBank/DDBJ databases">
        <title>Sulfitobacter algicola sp. nov., isolated from green algae.</title>
        <authorList>
            <person name="Wang C."/>
        </authorList>
    </citation>
    <scope>NUCLEOTIDE SEQUENCE [LARGE SCALE GENOMIC DNA]</scope>
    <source>
        <strain evidence="2 3">1151</strain>
    </source>
</reference>
<name>A0ABX2IWZ9_9RHOB</name>
<gene>
    <name evidence="2" type="ORF">HRQ87_08505</name>
</gene>
<dbReference type="InterPro" id="IPR025311">
    <property type="entry name" value="DUF4166"/>
</dbReference>
<keyword evidence="3" id="KW-1185">Reference proteome</keyword>
<accession>A0ABX2IWZ9</accession>
<evidence type="ECO:0000313" key="2">
    <source>
        <dbReference type="EMBL" id="NSX54838.1"/>
    </source>
</evidence>
<protein>
    <submittedName>
        <fullName evidence="2">DUF4166 domain-containing protein</fullName>
    </submittedName>
</protein>
<dbReference type="EMBL" id="JABUFE010000004">
    <property type="protein sequence ID" value="NSX54838.1"/>
    <property type="molecule type" value="Genomic_DNA"/>
</dbReference>
<comment type="caution">
    <text evidence="2">The sequence shown here is derived from an EMBL/GenBank/DDBJ whole genome shotgun (WGS) entry which is preliminary data.</text>
</comment>